<dbReference type="Pfam" id="PF00675">
    <property type="entry name" value="Peptidase_M16"/>
    <property type="match status" value="1"/>
</dbReference>
<feature type="domain" description="Peptidase M16 C-terminal" evidence="2">
    <location>
        <begin position="199"/>
        <end position="318"/>
    </location>
</feature>
<dbReference type="Pfam" id="PF05193">
    <property type="entry name" value="Peptidase_M16_C"/>
    <property type="match status" value="1"/>
</dbReference>
<evidence type="ECO:0000313" key="3">
    <source>
        <dbReference type="EMBL" id="KAJ2849021.1"/>
    </source>
</evidence>
<dbReference type="InterPro" id="IPR007863">
    <property type="entry name" value="Peptidase_M16_C"/>
</dbReference>
<comment type="caution">
    <text evidence="3">The sequence shown here is derived from an EMBL/GenBank/DDBJ whole genome shotgun (WGS) entry which is preliminary data.</text>
</comment>
<dbReference type="Gene3D" id="3.40.50.300">
    <property type="entry name" value="P-loop containing nucleotide triphosphate hydrolases"/>
    <property type="match status" value="1"/>
</dbReference>
<dbReference type="SUPFAM" id="SSF63411">
    <property type="entry name" value="LuxS/MPP-like metallohydrolase"/>
    <property type="match status" value="2"/>
</dbReference>
<evidence type="ECO:0000313" key="4">
    <source>
        <dbReference type="Proteomes" id="UP001139887"/>
    </source>
</evidence>
<dbReference type="InterPro" id="IPR011249">
    <property type="entry name" value="Metalloenz_LuxS/M16"/>
</dbReference>
<dbReference type="PANTHER" id="PTHR43016:SF16">
    <property type="entry name" value="METALLOPROTEASE, PUTATIVE (AFU_ORTHOLOGUE AFUA_4G07610)-RELATED"/>
    <property type="match status" value="1"/>
</dbReference>
<dbReference type="PANTHER" id="PTHR43016">
    <property type="entry name" value="PRESEQUENCE PROTEASE"/>
    <property type="match status" value="1"/>
</dbReference>
<dbReference type="Gene3D" id="3.30.830.10">
    <property type="entry name" value="Metalloenzyme, LuxS/M16 peptidase-like"/>
    <property type="match status" value="2"/>
</dbReference>
<dbReference type="InterPro" id="IPR011765">
    <property type="entry name" value="Pept_M16_N"/>
</dbReference>
<proteinExistence type="predicted"/>
<gene>
    <name evidence="3" type="ORF">IWW36_002930</name>
</gene>
<dbReference type="AlphaFoldDB" id="A0A9W8LZ13"/>
<dbReference type="GO" id="GO:0046872">
    <property type="term" value="F:metal ion binding"/>
    <property type="evidence" value="ECO:0007669"/>
    <property type="project" value="InterPro"/>
</dbReference>
<accession>A0A9W8LZ13</accession>
<dbReference type="OrthoDB" id="4953at2759"/>
<reference evidence="3" key="1">
    <citation type="submission" date="2022-07" db="EMBL/GenBank/DDBJ databases">
        <title>Phylogenomic reconstructions and comparative analyses of Kickxellomycotina fungi.</title>
        <authorList>
            <person name="Reynolds N.K."/>
            <person name="Stajich J.E."/>
            <person name="Barry K."/>
            <person name="Grigoriev I.V."/>
            <person name="Crous P."/>
            <person name="Smith M.E."/>
        </authorList>
    </citation>
    <scope>NUCLEOTIDE SEQUENCE</scope>
    <source>
        <strain evidence="3">NRRL 1566</strain>
    </source>
</reference>
<keyword evidence="4" id="KW-1185">Reference proteome</keyword>
<dbReference type="InterPro" id="IPR027417">
    <property type="entry name" value="P-loop_NTPase"/>
</dbReference>
<sequence length="1195" mass="132250">MSTNYIREHQSHYESGSAGARPYPVHVYKHKDTEFRVVVCQVPGPLCHLAVCVPTLCTDHKGKPHTLEHMVFCGSERFPYLGYIDAVAAHNLGQPMNASTYPDMTMYKFVGLGQEGAANMLPIVLDHVMHPLIQDNHFATEVYHVDQDGRQQGVILSEMSDFAYKEGSVRLHSLRQMLYPLSSTYAWEAGGLPQSIETLTTSDVAEYHREFYNYSNLTLLLVGAFDECPHAIFDVLDGLNNEIAASPPALKRPMPQMRTKREKRRNDVAFASEKVDMGTMAFAWEGPQMEDVEAHIALEMLIDFLTNDSTSPLRRRFTNRPVPIAGDIQFGISDFFPAMIDLCFTEVPLTSYMSHAAAAAEAATATSRHHDAAIAASYPSPADAFGPIDLAKLHDDVSKLFASNYYRKQLVSTLTYMVDHWLQENWSYFHSFLTKRVGALAASFPQTATSDRESYSVLRMLARDAVAYRLSPGSVDLPCPNFASRGRHFSIRNELLNRDSAFWISLVQKWFLDNQMIHVAMIPDPKLGIQIEAERNLNQRNRIENMTPEELEKARVRAAEALELTKARVPPEALAALPPVPDISKVHTPKFQGYNLRLNDSAALQSPFGVGRVLVIPDEASSQFQISIPLSALPGELRAYLPLFVNLLKSSSSLLIPSTIVDFVKQNACLPIVKPAGLPFAYLPSDQVDSAVSSVLIDYNIYIGNCANGGSTGLWPNEVLTLYGSTKSSNLLQGFTLVVLKLLFGDFSEEAILKTASTHEKKLRRIKGTPTSLLIDTFPWLRIPGPLDAHAIANLQVSAELRSSHSASEPLGRAINMYFQLAFLSSVSKSLSLALNGDSTAVAGANRVCAAISQIRSYASNCNENSGLVHVALPKLASSDQPLGILNSIVDIWRTCSQAWCDNIQVVSVPESPCQSTVEYKVKNCTRPSKRRRTEIKETEVVLAALNARPGCNKYVALDAPLGIHLALSSLQTSYPDMCIPINPETNDQDWDCPEAFDMDAMVNAIQSARQQLEDNCSLVSRSSYASQWANPAEDVDRMLPAATLNSLCDLVLQKLHINSTEEMPFSLLLVDGILLFYDSTDESSTPGTECDAGVFIYAQYKTLKQRREARSGYVTKEGIWSDPPGYFDRTVWPNFVKYHRKLIAAHPKIEGGERTSGGSSDHFGKIAICSSDAPFAHTLEACVESIINQWNCRQ</sequence>
<feature type="domain" description="Peptidase M16 N-terminal" evidence="1">
    <location>
        <begin position="59"/>
        <end position="164"/>
    </location>
</feature>
<protein>
    <submittedName>
        <fullName evidence="3">Uncharacterized protein</fullName>
    </submittedName>
</protein>
<dbReference type="Proteomes" id="UP001139887">
    <property type="component" value="Unassembled WGS sequence"/>
</dbReference>
<name>A0A9W8LZ13_9FUNG</name>
<evidence type="ECO:0000259" key="2">
    <source>
        <dbReference type="Pfam" id="PF05193"/>
    </source>
</evidence>
<organism evidence="3 4">
    <name type="scientific">Coemansia brasiliensis</name>
    <dbReference type="NCBI Taxonomy" id="2650707"/>
    <lineage>
        <taxon>Eukaryota</taxon>
        <taxon>Fungi</taxon>
        <taxon>Fungi incertae sedis</taxon>
        <taxon>Zoopagomycota</taxon>
        <taxon>Kickxellomycotina</taxon>
        <taxon>Kickxellomycetes</taxon>
        <taxon>Kickxellales</taxon>
        <taxon>Kickxellaceae</taxon>
        <taxon>Coemansia</taxon>
    </lineage>
</organism>
<evidence type="ECO:0000259" key="1">
    <source>
        <dbReference type="Pfam" id="PF00675"/>
    </source>
</evidence>
<dbReference type="SUPFAM" id="SSF52540">
    <property type="entry name" value="P-loop containing nucleoside triphosphate hydrolases"/>
    <property type="match status" value="1"/>
</dbReference>
<dbReference type="EMBL" id="JANBUW010000112">
    <property type="protein sequence ID" value="KAJ2849021.1"/>
    <property type="molecule type" value="Genomic_DNA"/>
</dbReference>
<dbReference type="FunFam" id="3.30.830.10:FF:000015">
    <property type="entry name" value="Putative zinc metalloprotease"/>
    <property type="match status" value="1"/>
</dbReference>